<dbReference type="EMBL" id="QEAN01000202">
    <property type="protein sequence ID" value="TPX43344.1"/>
    <property type="molecule type" value="Genomic_DNA"/>
</dbReference>
<protein>
    <recommendedName>
        <fullName evidence="3">Asteroid domain-containing protein</fullName>
    </recommendedName>
</protein>
<proteinExistence type="predicted"/>
<organism evidence="1 2">
    <name type="scientific">Synchytrium endobioticum</name>
    <dbReference type="NCBI Taxonomy" id="286115"/>
    <lineage>
        <taxon>Eukaryota</taxon>
        <taxon>Fungi</taxon>
        <taxon>Fungi incertae sedis</taxon>
        <taxon>Chytridiomycota</taxon>
        <taxon>Chytridiomycota incertae sedis</taxon>
        <taxon>Chytridiomycetes</taxon>
        <taxon>Synchytriales</taxon>
        <taxon>Synchytriaceae</taxon>
        <taxon>Synchytrium</taxon>
    </lineage>
</organism>
<reference evidence="1 2" key="1">
    <citation type="journal article" date="2019" name="Sci. Rep.">
        <title>Comparative genomics of chytrid fungi reveal insights into the obligate biotrophic and pathogenic lifestyle of Synchytrium endobioticum.</title>
        <authorList>
            <person name="van de Vossenberg B.T.L.H."/>
            <person name="Warris S."/>
            <person name="Nguyen H.D.T."/>
            <person name="van Gent-Pelzer M.P.E."/>
            <person name="Joly D.L."/>
            <person name="van de Geest H.C."/>
            <person name="Bonants P.J.M."/>
            <person name="Smith D.S."/>
            <person name="Levesque C.A."/>
            <person name="van der Lee T.A.J."/>
        </authorList>
    </citation>
    <scope>NUCLEOTIDE SEQUENCE [LARGE SCALE GENOMIC DNA]</scope>
    <source>
        <strain evidence="1 2">MB42</strain>
    </source>
</reference>
<comment type="caution">
    <text evidence="1">The sequence shown here is derived from an EMBL/GenBank/DDBJ whole genome shotgun (WGS) entry which is preliminary data.</text>
</comment>
<dbReference type="AlphaFoldDB" id="A0A507CW03"/>
<evidence type="ECO:0000313" key="1">
    <source>
        <dbReference type="EMBL" id="TPX43344.1"/>
    </source>
</evidence>
<name>A0A507CW03_9FUNG</name>
<evidence type="ECO:0008006" key="3">
    <source>
        <dbReference type="Google" id="ProtNLM"/>
    </source>
</evidence>
<evidence type="ECO:0000313" key="2">
    <source>
        <dbReference type="Proteomes" id="UP000317494"/>
    </source>
</evidence>
<dbReference type="Proteomes" id="UP000317494">
    <property type="component" value="Unassembled WGS sequence"/>
</dbReference>
<dbReference type="VEuPathDB" id="FungiDB:SeMB42_g04752"/>
<gene>
    <name evidence="1" type="ORF">SeMB42_g04752</name>
</gene>
<accession>A0A507CW03</accession>
<sequence length="105" mass="11449">MTRRSIIAHDDVKAGLAAALVADFNVEKAPGEADVFIGRVATDTEIVVSGDSDVFCYKNVKTMIGPTRHRGHYVFNVMDKSLALRKMRLNGTLPNHGYPSCTGIK</sequence>
<keyword evidence="2" id="KW-1185">Reference proteome</keyword>